<evidence type="ECO:0000313" key="2">
    <source>
        <dbReference type="EMBL" id="JAH05968.1"/>
    </source>
</evidence>
<protein>
    <recommendedName>
        <fullName evidence="3">Secreted protein</fullName>
    </recommendedName>
</protein>
<proteinExistence type="predicted"/>
<name>A0A0E9PQ47_ANGAN</name>
<organism evidence="2">
    <name type="scientific">Anguilla anguilla</name>
    <name type="common">European freshwater eel</name>
    <name type="synonym">Muraena anguilla</name>
    <dbReference type="NCBI Taxonomy" id="7936"/>
    <lineage>
        <taxon>Eukaryota</taxon>
        <taxon>Metazoa</taxon>
        <taxon>Chordata</taxon>
        <taxon>Craniata</taxon>
        <taxon>Vertebrata</taxon>
        <taxon>Euteleostomi</taxon>
        <taxon>Actinopterygii</taxon>
        <taxon>Neopterygii</taxon>
        <taxon>Teleostei</taxon>
        <taxon>Anguilliformes</taxon>
        <taxon>Anguillidae</taxon>
        <taxon>Anguilla</taxon>
    </lineage>
</organism>
<reference evidence="2" key="1">
    <citation type="submission" date="2014-11" db="EMBL/GenBank/DDBJ databases">
        <authorList>
            <person name="Amaro Gonzalez C."/>
        </authorList>
    </citation>
    <scope>NUCLEOTIDE SEQUENCE</scope>
</reference>
<dbReference type="EMBL" id="GBXM01102609">
    <property type="protein sequence ID" value="JAH05968.1"/>
    <property type="molecule type" value="Transcribed_RNA"/>
</dbReference>
<feature type="chain" id="PRO_5002431433" description="Secreted protein" evidence="1">
    <location>
        <begin position="20"/>
        <end position="69"/>
    </location>
</feature>
<sequence>MLQPALVSLMSRIPLVTLPLHLSTPLAVCTHATPQYTSLLRSVMCLSLIQSHSMQVYRCVNANVCSTRT</sequence>
<feature type="signal peptide" evidence="1">
    <location>
        <begin position="1"/>
        <end position="19"/>
    </location>
</feature>
<dbReference type="AlphaFoldDB" id="A0A0E9PQ47"/>
<accession>A0A0E9PQ47</accession>
<evidence type="ECO:0008006" key="3">
    <source>
        <dbReference type="Google" id="ProtNLM"/>
    </source>
</evidence>
<reference evidence="2" key="2">
    <citation type="journal article" date="2015" name="Fish Shellfish Immunol.">
        <title>Early steps in the European eel (Anguilla anguilla)-Vibrio vulnificus interaction in the gills: Role of the RtxA13 toxin.</title>
        <authorList>
            <person name="Callol A."/>
            <person name="Pajuelo D."/>
            <person name="Ebbesson L."/>
            <person name="Teles M."/>
            <person name="MacKenzie S."/>
            <person name="Amaro C."/>
        </authorList>
    </citation>
    <scope>NUCLEOTIDE SEQUENCE</scope>
</reference>
<keyword evidence="1" id="KW-0732">Signal</keyword>
<evidence type="ECO:0000256" key="1">
    <source>
        <dbReference type="SAM" id="SignalP"/>
    </source>
</evidence>